<dbReference type="AlphaFoldDB" id="A0A182JJ19"/>
<reference evidence="1" key="1">
    <citation type="submission" date="2022-08" db="UniProtKB">
        <authorList>
            <consortium name="EnsemblMetazoa"/>
        </authorList>
    </citation>
    <scope>IDENTIFICATION</scope>
    <source>
        <strain evidence="1">EBRO</strain>
    </source>
</reference>
<name>A0A182JJ19_ANOAO</name>
<sequence>MNLEAWLRGRGGGPQGVVVLSEAAQPGPASSEPPQIGQCMFHCPRVYKRGEMGSWQRKFLMVFYGAFTLYGVAIGWLYWSGYFELDVIDG</sequence>
<dbReference type="EnsemblMetazoa" id="AATE018987-RA">
    <property type="protein sequence ID" value="AATE018987-PA.1"/>
    <property type="gene ID" value="AATE018987"/>
</dbReference>
<accession>A0A182JJ19</accession>
<evidence type="ECO:0000313" key="1">
    <source>
        <dbReference type="EnsemblMetazoa" id="AATE018987-PA.1"/>
    </source>
</evidence>
<protein>
    <submittedName>
        <fullName evidence="1">Uncharacterized protein</fullName>
    </submittedName>
</protein>
<proteinExistence type="predicted"/>
<organism evidence="1">
    <name type="scientific">Anopheles atroparvus</name>
    <name type="common">European mosquito</name>
    <dbReference type="NCBI Taxonomy" id="41427"/>
    <lineage>
        <taxon>Eukaryota</taxon>
        <taxon>Metazoa</taxon>
        <taxon>Ecdysozoa</taxon>
        <taxon>Arthropoda</taxon>
        <taxon>Hexapoda</taxon>
        <taxon>Insecta</taxon>
        <taxon>Pterygota</taxon>
        <taxon>Neoptera</taxon>
        <taxon>Endopterygota</taxon>
        <taxon>Diptera</taxon>
        <taxon>Nematocera</taxon>
        <taxon>Culicoidea</taxon>
        <taxon>Culicidae</taxon>
        <taxon>Anophelinae</taxon>
        <taxon>Anopheles</taxon>
    </lineage>
</organism>
<dbReference type="VEuPathDB" id="VectorBase:AATE018987"/>